<dbReference type="SUPFAM" id="SSF109604">
    <property type="entry name" value="HD-domain/PDEase-like"/>
    <property type="match status" value="1"/>
</dbReference>
<keyword evidence="3" id="KW-1185">Reference proteome</keyword>
<evidence type="ECO:0000313" key="2">
    <source>
        <dbReference type="EMBL" id="GIM91985.1"/>
    </source>
</evidence>
<dbReference type="RefSeq" id="WP_213007861.1">
    <property type="nucleotide sequence ID" value="NZ_BOQN01000050.1"/>
</dbReference>
<organism evidence="2 3">
    <name type="scientific">Paractinoplanes toevensis</name>
    <dbReference type="NCBI Taxonomy" id="571911"/>
    <lineage>
        <taxon>Bacteria</taxon>
        <taxon>Bacillati</taxon>
        <taxon>Actinomycetota</taxon>
        <taxon>Actinomycetes</taxon>
        <taxon>Micromonosporales</taxon>
        <taxon>Micromonosporaceae</taxon>
        <taxon>Paractinoplanes</taxon>
    </lineage>
</organism>
<sequence length="187" mass="20799">MITRIRALHRELAPDDAAFEFVHTHCEIVWAIAEQLIRDRRLAVDADLVRAGCLAHDIGVHLLDGTAYIRHGVLGEQLLRERGFPEAIARFCGHHTGVGLTRDDVERQQLPIPPGDYLAETPEERLVMYADKFHSKTTPPVFLTAATYATRVARFGPGHAARFAAMVQEYGEPDLATLAARFGHPLT</sequence>
<accession>A0A919W4S2</accession>
<dbReference type="Proteomes" id="UP000677082">
    <property type="component" value="Unassembled WGS sequence"/>
</dbReference>
<reference evidence="2 3" key="1">
    <citation type="submission" date="2021-03" db="EMBL/GenBank/DDBJ databases">
        <title>Whole genome shotgun sequence of Actinoplanes toevensis NBRC 105298.</title>
        <authorList>
            <person name="Komaki H."/>
            <person name="Tamura T."/>
        </authorList>
    </citation>
    <scope>NUCLEOTIDE SEQUENCE [LARGE SCALE GENOMIC DNA]</scope>
    <source>
        <strain evidence="2 3">NBRC 105298</strain>
    </source>
</reference>
<evidence type="ECO:0000313" key="3">
    <source>
        <dbReference type="Proteomes" id="UP000677082"/>
    </source>
</evidence>
<dbReference type="EMBL" id="BOQN01000050">
    <property type="protein sequence ID" value="GIM91985.1"/>
    <property type="molecule type" value="Genomic_DNA"/>
</dbReference>
<dbReference type="InterPro" id="IPR006675">
    <property type="entry name" value="HDIG_dom"/>
</dbReference>
<proteinExistence type="predicted"/>
<dbReference type="NCBIfam" id="TIGR00277">
    <property type="entry name" value="HDIG"/>
    <property type="match status" value="1"/>
</dbReference>
<protein>
    <submittedName>
        <fullName evidence="2">Phosphohydrolase</fullName>
    </submittedName>
</protein>
<evidence type="ECO:0000259" key="1">
    <source>
        <dbReference type="SMART" id="SM00471"/>
    </source>
</evidence>
<dbReference type="Pfam" id="PF01966">
    <property type="entry name" value="HD"/>
    <property type="match status" value="1"/>
</dbReference>
<dbReference type="InterPro" id="IPR006674">
    <property type="entry name" value="HD_domain"/>
</dbReference>
<feature type="domain" description="HD/PDEase" evidence="1">
    <location>
        <begin position="18"/>
        <end position="145"/>
    </location>
</feature>
<gene>
    <name evidence="2" type="ORF">Ato02nite_037780</name>
</gene>
<dbReference type="SMART" id="SM00471">
    <property type="entry name" value="HDc"/>
    <property type="match status" value="1"/>
</dbReference>
<dbReference type="AlphaFoldDB" id="A0A919W4S2"/>
<dbReference type="Gene3D" id="1.10.3210.10">
    <property type="entry name" value="Hypothetical protein af1432"/>
    <property type="match status" value="1"/>
</dbReference>
<dbReference type="InterPro" id="IPR003607">
    <property type="entry name" value="HD/PDEase_dom"/>
</dbReference>
<name>A0A919W4S2_9ACTN</name>
<comment type="caution">
    <text evidence="2">The sequence shown here is derived from an EMBL/GenBank/DDBJ whole genome shotgun (WGS) entry which is preliminary data.</text>
</comment>